<feature type="signal peptide" evidence="1">
    <location>
        <begin position="1"/>
        <end position="26"/>
    </location>
</feature>
<feature type="chain" id="PRO_5002892357" description="PIN domain-containing protein" evidence="1">
    <location>
        <begin position="27"/>
        <end position="129"/>
    </location>
</feature>
<protein>
    <recommendedName>
        <fullName evidence="2">PIN domain-containing protein</fullName>
    </recommendedName>
</protein>
<keyword evidence="4" id="KW-1185">Reference proteome</keyword>
<dbReference type="PANTHER" id="PTHR36173">
    <property type="entry name" value="RIBONUCLEASE VAPC16-RELATED"/>
    <property type="match status" value="1"/>
</dbReference>
<dbReference type="InterPro" id="IPR002716">
    <property type="entry name" value="PIN_dom"/>
</dbReference>
<dbReference type="InterPro" id="IPR029060">
    <property type="entry name" value="PIN-like_dom_sf"/>
</dbReference>
<accession>B9T7H6</accession>
<dbReference type="InterPro" id="IPR041705">
    <property type="entry name" value="PIN_Sll0205"/>
</dbReference>
<evidence type="ECO:0000256" key="1">
    <source>
        <dbReference type="SAM" id="SignalP"/>
    </source>
</evidence>
<name>B9T7H6_RICCO</name>
<dbReference type="InterPro" id="IPR052919">
    <property type="entry name" value="TA_system_RNase"/>
</dbReference>
<sequence length="129" mass="14597">MKLLLDTHLLLWVAADHPALPDEARAVIEDEDNQLYSSVASMWELVIKSSLGRDDFQVDARVLRRSLIDAGYEELSIESQHAFEVATLPALHRDPFDRLLVGQAISEGIVLLTHDDQIKPYDFAPVRYV</sequence>
<keyword evidence="1" id="KW-0732">Signal</keyword>
<gene>
    <name evidence="3" type="ORF">RCOM_0018620</name>
</gene>
<dbReference type="SUPFAM" id="SSF88723">
    <property type="entry name" value="PIN domain-like"/>
    <property type="match status" value="1"/>
</dbReference>
<dbReference type="PANTHER" id="PTHR36173:SF2">
    <property type="entry name" value="RIBONUCLEASE VAPC16"/>
    <property type="match status" value="1"/>
</dbReference>
<evidence type="ECO:0000313" key="4">
    <source>
        <dbReference type="Proteomes" id="UP000008311"/>
    </source>
</evidence>
<dbReference type="Gene3D" id="3.40.50.1010">
    <property type="entry name" value="5'-nuclease"/>
    <property type="match status" value="1"/>
</dbReference>
<dbReference type="InParanoid" id="B9T7H6"/>
<organism evidence="3 4">
    <name type="scientific">Ricinus communis</name>
    <name type="common">Castor bean</name>
    <dbReference type="NCBI Taxonomy" id="3988"/>
    <lineage>
        <taxon>Eukaryota</taxon>
        <taxon>Viridiplantae</taxon>
        <taxon>Streptophyta</taxon>
        <taxon>Embryophyta</taxon>
        <taxon>Tracheophyta</taxon>
        <taxon>Spermatophyta</taxon>
        <taxon>Magnoliopsida</taxon>
        <taxon>eudicotyledons</taxon>
        <taxon>Gunneridae</taxon>
        <taxon>Pentapetalae</taxon>
        <taxon>rosids</taxon>
        <taxon>fabids</taxon>
        <taxon>Malpighiales</taxon>
        <taxon>Euphorbiaceae</taxon>
        <taxon>Acalyphoideae</taxon>
        <taxon>Acalypheae</taxon>
        <taxon>Ricinus</taxon>
    </lineage>
</organism>
<dbReference type="Pfam" id="PF01850">
    <property type="entry name" value="PIN"/>
    <property type="match status" value="1"/>
</dbReference>
<proteinExistence type="predicted"/>
<dbReference type="AlphaFoldDB" id="B9T7H6"/>
<dbReference type="CDD" id="cd09872">
    <property type="entry name" value="PIN_Sll0205-like"/>
    <property type="match status" value="1"/>
</dbReference>
<dbReference type="EMBL" id="EQ974753">
    <property type="protein sequence ID" value="EEF28189.1"/>
    <property type="molecule type" value="Genomic_DNA"/>
</dbReference>
<evidence type="ECO:0000259" key="2">
    <source>
        <dbReference type="Pfam" id="PF01850"/>
    </source>
</evidence>
<evidence type="ECO:0000313" key="3">
    <source>
        <dbReference type="EMBL" id="EEF28189.1"/>
    </source>
</evidence>
<dbReference type="Proteomes" id="UP000008311">
    <property type="component" value="Unassembled WGS sequence"/>
</dbReference>
<reference evidence="4" key="1">
    <citation type="journal article" date="2010" name="Nat. Biotechnol.">
        <title>Draft genome sequence of the oilseed species Ricinus communis.</title>
        <authorList>
            <person name="Chan A.P."/>
            <person name="Crabtree J."/>
            <person name="Zhao Q."/>
            <person name="Lorenzi H."/>
            <person name="Orvis J."/>
            <person name="Puiu D."/>
            <person name="Melake-Berhan A."/>
            <person name="Jones K.M."/>
            <person name="Redman J."/>
            <person name="Chen G."/>
            <person name="Cahoon E.B."/>
            <person name="Gedil M."/>
            <person name="Stanke M."/>
            <person name="Haas B.J."/>
            <person name="Wortman J.R."/>
            <person name="Fraser-Liggett C.M."/>
            <person name="Ravel J."/>
            <person name="Rabinowicz P.D."/>
        </authorList>
    </citation>
    <scope>NUCLEOTIDE SEQUENCE [LARGE SCALE GENOMIC DNA]</scope>
    <source>
        <strain evidence="4">cv. Hale</strain>
    </source>
</reference>
<feature type="domain" description="PIN" evidence="2">
    <location>
        <begin position="4"/>
        <end position="122"/>
    </location>
</feature>